<dbReference type="PANTHER" id="PTHR33559">
    <property type="entry name" value="PROTEASOME ASSEMBLY CHAPERONE 4"/>
    <property type="match status" value="1"/>
</dbReference>
<dbReference type="OrthoDB" id="368507at2759"/>
<evidence type="ECO:0000313" key="1">
    <source>
        <dbReference type="EMBL" id="KAI3438213.1"/>
    </source>
</evidence>
<comment type="caution">
    <text evidence="1">The sequence shown here is derived from an EMBL/GenBank/DDBJ whole genome shotgun (WGS) entry which is preliminary data.</text>
</comment>
<reference evidence="1" key="2">
    <citation type="submission" date="2020-11" db="EMBL/GenBank/DDBJ databases">
        <authorList>
            <person name="Cecchin M."/>
            <person name="Marcolungo L."/>
            <person name="Rossato M."/>
            <person name="Girolomoni L."/>
            <person name="Cosentino E."/>
            <person name="Cuine S."/>
            <person name="Li-Beisson Y."/>
            <person name="Delledonne M."/>
            <person name="Ballottari M."/>
        </authorList>
    </citation>
    <scope>NUCLEOTIDE SEQUENCE</scope>
    <source>
        <strain evidence="1">211/11P</strain>
        <tissue evidence="1">Whole cell</tissue>
    </source>
</reference>
<dbReference type="InterPro" id="IPR032157">
    <property type="entry name" value="PAC4"/>
</dbReference>
<sequence length="130" mass="14249">MLEQHLATDVFQDQHLHFQIVVLDRQLFIWIGTEPACLNNLCLATPTRMDSMPAATSLLGRDADDVTSMSQRLAKRVGKSVALSVNLPSNQPEMRAFAERRLMQELRQLELVQQAAGLSVGDPGGPVAGP</sequence>
<reference evidence="1" key="1">
    <citation type="journal article" date="2019" name="Plant J.">
        <title>Chlorella vulgaris genome assembly and annotation reveals the molecular basis for metabolic acclimation to high light conditions.</title>
        <authorList>
            <person name="Cecchin M."/>
            <person name="Marcolungo L."/>
            <person name="Rossato M."/>
            <person name="Girolomoni L."/>
            <person name="Cosentino E."/>
            <person name="Cuine S."/>
            <person name="Li-Beisson Y."/>
            <person name="Delledonne M."/>
            <person name="Ballottari M."/>
        </authorList>
    </citation>
    <scope>NUCLEOTIDE SEQUENCE</scope>
    <source>
        <strain evidence="1">211/11P</strain>
    </source>
</reference>
<dbReference type="PANTHER" id="PTHR33559:SF1">
    <property type="entry name" value="PROTEASOME ASSEMBLY CHAPERONE 4"/>
    <property type="match status" value="1"/>
</dbReference>
<dbReference type="AlphaFoldDB" id="A0A9D4TYP2"/>
<dbReference type="Proteomes" id="UP001055712">
    <property type="component" value="Unassembled WGS sequence"/>
</dbReference>
<dbReference type="Pfam" id="PF16093">
    <property type="entry name" value="PAC4"/>
    <property type="match status" value="1"/>
</dbReference>
<dbReference type="GO" id="GO:0043248">
    <property type="term" value="P:proteasome assembly"/>
    <property type="evidence" value="ECO:0007669"/>
    <property type="project" value="InterPro"/>
</dbReference>
<organism evidence="1 2">
    <name type="scientific">Chlorella vulgaris</name>
    <name type="common">Green alga</name>
    <dbReference type="NCBI Taxonomy" id="3077"/>
    <lineage>
        <taxon>Eukaryota</taxon>
        <taxon>Viridiplantae</taxon>
        <taxon>Chlorophyta</taxon>
        <taxon>core chlorophytes</taxon>
        <taxon>Trebouxiophyceae</taxon>
        <taxon>Chlorellales</taxon>
        <taxon>Chlorellaceae</taxon>
        <taxon>Chlorella clade</taxon>
        <taxon>Chlorella</taxon>
    </lineage>
</organism>
<evidence type="ECO:0008006" key="3">
    <source>
        <dbReference type="Google" id="ProtNLM"/>
    </source>
</evidence>
<accession>A0A9D4TYP2</accession>
<proteinExistence type="predicted"/>
<evidence type="ECO:0000313" key="2">
    <source>
        <dbReference type="Proteomes" id="UP001055712"/>
    </source>
</evidence>
<keyword evidence="2" id="KW-1185">Reference proteome</keyword>
<name>A0A9D4TYP2_CHLVU</name>
<gene>
    <name evidence="1" type="ORF">D9Q98_000650</name>
</gene>
<dbReference type="EMBL" id="SIDB01000001">
    <property type="protein sequence ID" value="KAI3438213.1"/>
    <property type="molecule type" value="Genomic_DNA"/>
</dbReference>
<protein>
    <recommendedName>
        <fullName evidence="3">Proteasome assembly chaperone 4</fullName>
    </recommendedName>
</protein>